<accession>A0A9J6PAE1</accession>
<evidence type="ECO:0000256" key="1">
    <source>
        <dbReference type="ARBA" id="ARBA00023002"/>
    </source>
</evidence>
<dbReference type="InterPro" id="IPR008927">
    <property type="entry name" value="6-PGluconate_DH-like_C_sf"/>
</dbReference>
<protein>
    <submittedName>
        <fullName evidence="6">NAD(P)-dependent oxidoreductase</fullName>
    </submittedName>
</protein>
<dbReference type="InterPro" id="IPR015815">
    <property type="entry name" value="HIBADH-related"/>
</dbReference>
<evidence type="ECO:0000313" key="6">
    <source>
        <dbReference type="EMBL" id="MCP1337036.1"/>
    </source>
</evidence>
<dbReference type="Gene3D" id="1.10.1040.10">
    <property type="entry name" value="N-(1-d-carboxylethyl)-l-norvaline Dehydrogenase, domain 2"/>
    <property type="match status" value="1"/>
</dbReference>
<proteinExistence type="predicted"/>
<dbReference type="InterPro" id="IPR036291">
    <property type="entry name" value="NAD(P)-bd_dom_sf"/>
</dbReference>
<feature type="active site" evidence="3">
    <location>
        <position position="169"/>
    </location>
</feature>
<keyword evidence="1" id="KW-0560">Oxidoreductase</keyword>
<evidence type="ECO:0000259" key="4">
    <source>
        <dbReference type="Pfam" id="PF03446"/>
    </source>
</evidence>
<dbReference type="Gene3D" id="3.40.50.720">
    <property type="entry name" value="NAD(P)-binding Rossmann-like Domain"/>
    <property type="match status" value="1"/>
</dbReference>
<feature type="domain" description="3-hydroxyisobutyrate dehydrogenase-like NAD-binding" evidence="5">
    <location>
        <begin position="163"/>
        <end position="283"/>
    </location>
</feature>
<name>A0A9J6PAE1_9PROT</name>
<dbReference type="InterPro" id="IPR006115">
    <property type="entry name" value="6PGDH_NADP-bd"/>
</dbReference>
<keyword evidence="2" id="KW-0520">NAD</keyword>
<dbReference type="AlphaFoldDB" id="A0A9J6PAE1"/>
<evidence type="ECO:0000256" key="2">
    <source>
        <dbReference type="ARBA" id="ARBA00023027"/>
    </source>
</evidence>
<dbReference type="RefSeq" id="WP_269332974.1">
    <property type="nucleotide sequence ID" value="NZ_JAMZFT010000002.1"/>
</dbReference>
<sequence length="298" mass="31356">MQVGYIGLGNMGGALAERLQLSTPLHVHDRSQAAMDRLAAAGATPCATAREVAERCDLVLTCLQTSAQVREVVFGAGGLAEGLKPGTIVVDQTTGDPFETRKLQAEVDALGAHFMDAPVSGGPPGAAAGTIAIMAGAPADLYARVEPVLRAISCNVYHTGDVGSGHVMKLANNLLSAAQRLLSHEIMCLAVGNGVAPATAVEVMRKGSGRNYTLDNTYPRHILTGELFQGFTLALMHKDVSLATEMARQSGVPLFFGAQVREHYQAAINQLGAEADVNEAVRLFERAAQVMLRPQENG</sequence>
<feature type="domain" description="6-phosphogluconate dehydrogenase NADP-binding" evidence="4">
    <location>
        <begin position="2"/>
        <end position="160"/>
    </location>
</feature>
<evidence type="ECO:0000256" key="3">
    <source>
        <dbReference type="PIRSR" id="PIRSR000103-1"/>
    </source>
</evidence>
<dbReference type="PIRSF" id="PIRSF000103">
    <property type="entry name" value="HIBADH"/>
    <property type="match status" value="1"/>
</dbReference>
<dbReference type="InterPro" id="IPR029154">
    <property type="entry name" value="HIBADH-like_NADP-bd"/>
</dbReference>
<dbReference type="SUPFAM" id="SSF48179">
    <property type="entry name" value="6-phosphogluconate dehydrogenase C-terminal domain-like"/>
    <property type="match status" value="1"/>
</dbReference>
<dbReference type="Pfam" id="PF14833">
    <property type="entry name" value="NAD_binding_11"/>
    <property type="match status" value="1"/>
</dbReference>
<dbReference type="GO" id="GO:0016616">
    <property type="term" value="F:oxidoreductase activity, acting on the CH-OH group of donors, NAD or NADP as acceptor"/>
    <property type="evidence" value="ECO:0007669"/>
    <property type="project" value="TreeGrafter"/>
</dbReference>
<dbReference type="InterPro" id="IPR013328">
    <property type="entry name" value="6PGD_dom2"/>
</dbReference>
<dbReference type="GO" id="GO:0050661">
    <property type="term" value="F:NADP binding"/>
    <property type="evidence" value="ECO:0007669"/>
    <property type="project" value="InterPro"/>
</dbReference>
<gene>
    <name evidence="6" type="ORF">NJQ99_11490</name>
</gene>
<dbReference type="GO" id="GO:0051287">
    <property type="term" value="F:NAD binding"/>
    <property type="evidence" value="ECO:0007669"/>
    <property type="project" value="InterPro"/>
</dbReference>
<comment type="caution">
    <text evidence="6">The sequence shown here is derived from an EMBL/GenBank/DDBJ whole genome shotgun (WGS) entry which is preliminary data.</text>
</comment>
<organism evidence="6 7">
    <name type="scientific">Futiania mangrovi</name>
    <dbReference type="NCBI Taxonomy" id="2959716"/>
    <lineage>
        <taxon>Bacteria</taxon>
        <taxon>Pseudomonadati</taxon>
        <taxon>Pseudomonadota</taxon>
        <taxon>Alphaproteobacteria</taxon>
        <taxon>Futianiales</taxon>
        <taxon>Futianiaceae</taxon>
        <taxon>Futiania</taxon>
    </lineage>
</organism>
<dbReference type="SUPFAM" id="SSF51735">
    <property type="entry name" value="NAD(P)-binding Rossmann-fold domains"/>
    <property type="match status" value="1"/>
</dbReference>
<evidence type="ECO:0000313" key="7">
    <source>
        <dbReference type="Proteomes" id="UP001055804"/>
    </source>
</evidence>
<dbReference type="Pfam" id="PF03446">
    <property type="entry name" value="NAD_binding_2"/>
    <property type="match status" value="1"/>
</dbReference>
<dbReference type="PANTHER" id="PTHR22981:SF7">
    <property type="entry name" value="3-HYDROXYISOBUTYRATE DEHYDROGENASE, MITOCHONDRIAL"/>
    <property type="match status" value="1"/>
</dbReference>
<keyword evidence="7" id="KW-1185">Reference proteome</keyword>
<dbReference type="Proteomes" id="UP001055804">
    <property type="component" value="Unassembled WGS sequence"/>
</dbReference>
<dbReference type="EMBL" id="JAMZFT010000002">
    <property type="protein sequence ID" value="MCP1337036.1"/>
    <property type="molecule type" value="Genomic_DNA"/>
</dbReference>
<reference evidence="6" key="1">
    <citation type="submission" date="2022-06" db="EMBL/GenBank/DDBJ databases">
        <title>Isolation and Genomics of Futiania mangrovii gen. nov., sp. nov., a Rare and Metabolically-versatile member in the Class Alphaproteobacteria.</title>
        <authorList>
            <person name="Liu L."/>
            <person name="Huang W.-C."/>
            <person name="Pan J."/>
            <person name="Li J."/>
            <person name="Huang Y."/>
            <person name="Du H."/>
            <person name="Liu Y."/>
            <person name="Li M."/>
        </authorList>
    </citation>
    <scope>NUCLEOTIDE SEQUENCE</scope>
    <source>
        <strain evidence="6">FT118</strain>
    </source>
</reference>
<evidence type="ECO:0000259" key="5">
    <source>
        <dbReference type="Pfam" id="PF14833"/>
    </source>
</evidence>
<dbReference type="PANTHER" id="PTHR22981">
    <property type="entry name" value="3-HYDROXYISOBUTYRATE DEHYDROGENASE-RELATED"/>
    <property type="match status" value="1"/>
</dbReference>